<evidence type="ECO:0000256" key="1">
    <source>
        <dbReference type="SAM" id="Phobius"/>
    </source>
</evidence>
<name>A0A8A1M0M7_AJECA</name>
<evidence type="ECO:0000313" key="3">
    <source>
        <dbReference type="EMBL" id="QSS58343.1"/>
    </source>
</evidence>
<accession>A0A8A1M0M7</accession>
<keyword evidence="2" id="KW-0732">Signal</keyword>
<reference evidence="3" key="1">
    <citation type="submission" date="2021-01" db="EMBL/GenBank/DDBJ databases">
        <title>Chromosome-level genome assembly of a human fungal pathogen reveals clustering of transcriptionally co-regulated genes.</title>
        <authorList>
            <person name="Voorhies M."/>
            <person name="Cohen S."/>
            <person name="Shea T.P."/>
            <person name="Petrus S."/>
            <person name="Munoz J.F."/>
            <person name="Poplawski S."/>
            <person name="Goldman W.E."/>
            <person name="Michael T."/>
            <person name="Cuomo C.A."/>
            <person name="Sil A."/>
            <person name="Beyhan S."/>
        </authorList>
    </citation>
    <scope>NUCLEOTIDE SEQUENCE</scope>
    <source>
        <strain evidence="3">WU24</strain>
    </source>
</reference>
<dbReference type="Proteomes" id="UP000663671">
    <property type="component" value="Chromosome 2"/>
</dbReference>
<evidence type="ECO:0000256" key="2">
    <source>
        <dbReference type="SAM" id="SignalP"/>
    </source>
</evidence>
<proteinExistence type="predicted"/>
<keyword evidence="1" id="KW-0472">Membrane</keyword>
<keyword evidence="1" id="KW-0812">Transmembrane</keyword>
<dbReference type="VEuPathDB" id="FungiDB:I7I51_07767"/>
<dbReference type="EMBL" id="CP069109">
    <property type="protein sequence ID" value="QSS58343.1"/>
    <property type="molecule type" value="Genomic_DNA"/>
</dbReference>
<keyword evidence="1" id="KW-1133">Transmembrane helix</keyword>
<sequence>MNVVSLILGDLLSLPLSLILVPLSPSMCIKVPQNCHSVRDYMHPSKECEEFLNCSGFQICMRDYQIDDDALSFHPFTVIFTGSIVIGLKILFISEKLSSLKKYRVVRQKLTISARTARGAGFYYPCLCAGSSTHNRPGLAKWGMKTKSEGGRSVEESQITIQNYVNPNVAENVFEDM</sequence>
<feature type="transmembrane region" description="Helical" evidence="1">
    <location>
        <begin position="71"/>
        <end position="92"/>
    </location>
</feature>
<dbReference type="AlphaFoldDB" id="A0A8A1M0M7"/>
<organism evidence="3 4">
    <name type="scientific">Ajellomyces capsulatus</name>
    <name type="common">Darling's disease fungus</name>
    <name type="synonym">Histoplasma capsulatum</name>
    <dbReference type="NCBI Taxonomy" id="5037"/>
    <lineage>
        <taxon>Eukaryota</taxon>
        <taxon>Fungi</taxon>
        <taxon>Dikarya</taxon>
        <taxon>Ascomycota</taxon>
        <taxon>Pezizomycotina</taxon>
        <taxon>Eurotiomycetes</taxon>
        <taxon>Eurotiomycetidae</taxon>
        <taxon>Onygenales</taxon>
        <taxon>Ajellomycetaceae</taxon>
        <taxon>Histoplasma</taxon>
    </lineage>
</organism>
<feature type="signal peptide" evidence="2">
    <location>
        <begin position="1"/>
        <end position="28"/>
    </location>
</feature>
<feature type="chain" id="PRO_5034336030" evidence="2">
    <location>
        <begin position="29"/>
        <end position="177"/>
    </location>
</feature>
<evidence type="ECO:0000313" key="4">
    <source>
        <dbReference type="Proteomes" id="UP000663671"/>
    </source>
</evidence>
<gene>
    <name evidence="3" type="ORF">I7I51_07767</name>
</gene>
<protein>
    <submittedName>
        <fullName evidence="3">Uncharacterized protein</fullName>
    </submittedName>
</protein>